<name>A0A178MJY9_9PROT</name>
<dbReference type="AlphaFoldDB" id="A0A178MJY9"/>
<dbReference type="OrthoDB" id="1525365at2"/>
<keyword evidence="2" id="KW-1185">Reference proteome</keyword>
<dbReference type="Proteomes" id="UP000078428">
    <property type="component" value="Unassembled WGS sequence"/>
</dbReference>
<protein>
    <submittedName>
        <fullName evidence="1">AlpA family transcriptional regulator</fullName>
    </submittedName>
</protein>
<evidence type="ECO:0000313" key="1">
    <source>
        <dbReference type="EMBL" id="OAN48447.1"/>
    </source>
</evidence>
<sequence length="74" mass="8496">MFQYEKRLVSKKELKSVCGIPYTPQHIGRLEAAGKFPKRVNLGPDRVAWVMSEVDVWVSECIAERDTPSHETSY</sequence>
<comment type="caution">
    <text evidence="1">The sequence shown here is derived from an EMBL/GenBank/DDBJ whole genome shotgun (WGS) entry which is preliminary data.</text>
</comment>
<dbReference type="Pfam" id="PF05930">
    <property type="entry name" value="Phage_AlpA"/>
    <property type="match status" value="1"/>
</dbReference>
<dbReference type="STRING" id="1285242.A6A04_20150"/>
<accession>A0A178MJY9</accession>
<organism evidence="1 2">
    <name type="scientific">Paramagnetospirillum marisnigri</name>
    <dbReference type="NCBI Taxonomy" id="1285242"/>
    <lineage>
        <taxon>Bacteria</taxon>
        <taxon>Pseudomonadati</taxon>
        <taxon>Pseudomonadota</taxon>
        <taxon>Alphaproteobacteria</taxon>
        <taxon>Rhodospirillales</taxon>
        <taxon>Magnetospirillaceae</taxon>
        <taxon>Paramagnetospirillum</taxon>
    </lineage>
</organism>
<gene>
    <name evidence="1" type="ORF">A6A04_20150</name>
</gene>
<proteinExistence type="predicted"/>
<dbReference type="RefSeq" id="WP_068494012.1">
    <property type="nucleotide sequence ID" value="NZ_LWQT01000075.1"/>
</dbReference>
<dbReference type="InterPro" id="IPR010260">
    <property type="entry name" value="AlpA"/>
</dbReference>
<evidence type="ECO:0000313" key="2">
    <source>
        <dbReference type="Proteomes" id="UP000078428"/>
    </source>
</evidence>
<dbReference type="EMBL" id="LWQT01000075">
    <property type="protein sequence ID" value="OAN48447.1"/>
    <property type="molecule type" value="Genomic_DNA"/>
</dbReference>
<reference evidence="1 2" key="1">
    <citation type="submission" date="2016-04" db="EMBL/GenBank/DDBJ databases">
        <title>Draft genome sequence of freshwater magnetotactic bacteria Magnetospirillum marisnigri SP-1 and Magnetospirillum moscoviense BB-1.</title>
        <authorList>
            <person name="Koziaeva V."/>
            <person name="Dziuba M.V."/>
            <person name="Ivanov T.M."/>
            <person name="Kuznetsov B."/>
            <person name="Grouzdev D.S."/>
        </authorList>
    </citation>
    <scope>NUCLEOTIDE SEQUENCE [LARGE SCALE GENOMIC DNA]</scope>
    <source>
        <strain evidence="1 2">SP-1</strain>
    </source>
</reference>